<gene>
    <name evidence="2" type="ORF">BFS35_004015</name>
</gene>
<accession>A0A2G5NRY4</accession>
<dbReference type="InterPro" id="IPR050229">
    <property type="entry name" value="GlpE_sulfurtransferase"/>
</dbReference>
<reference evidence="2 3" key="1">
    <citation type="journal article" date="2018" name="Front. Microbiol.">
        <title>Description and Comparative Genomics of Macrococcus caseolyticus subsp. hominis subsp. nov., Macrococcus goetzii sp. nov., Macrococcus epidermidis sp. nov., and Macrococcus bohemicus sp. nov., Novel Macrococci From Human Clinical Material With Virulence Potential and Suspected Uptake of Foreign DNA by Natural Transformation.</title>
        <authorList>
            <person name="Maslanova I."/>
            <person name="Wertheimer Z."/>
            <person name="Sedlacek I."/>
            <person name="Svec P."/>
            <person name="Indrakova A."/>
            <person name="Kovarovic V."/>
            <person name="Schumann P."/>
            <person name="Sproer C."/>
            <person name="Kralova S."/>
            <person name="Sedo O."/>
            <person name="Kristofova L."/>
            <person name="Vrbovska V."/>
            <person name="Fuzik T."/>
            <person name="Petras P."/>
            <person name="Zdrahal Z."/>
            <person name="Ruzickova V."/>
            <person name="Doskar J."/>
            <person name="Pantucek R."/>
        </authorList>
    </citation>
    <scope>NUCLEOTIDE SEQUENCE [LARGE SCALE GENOMIC DNA]</scope>
    <source>
        <strain evidence="2 3">CCM 4927</strain>
    </source>
</reference>
<dbReference type="InterPro" id="IPR001763">
    <property type="entry name" value="Rhodanese-like_dom"/>
</dbReference>
<name>A0A2G5NRY4_9STAP</name>
<evidence type="ECO:0000313" key="2">
    <source>
        <dbReference type="EMBL" id="RAI82861.1"/>
    </source>
</evidence>
<dbReference type="PANTHER" id="PTHR43031">
    <property type="entry name" value="FAD-DEPENDENT OXIDOREDUCTASE"/>
    <property type="match status" value="1"/>
</dbReference>
<keyword evidence="3" id="KW-1185">Reference proteome</keyword>
<protein>
    <submittedName>
        <fullName evidence="2">Rhodanese-like domain-containing protein</fullName>
    </submittedName>
</protein>
<dbReference type="EMBL" id="MJBI02000001">
    <property type="protein sequence ID" value="RAI82861.1"/>
    <property type="molecule type" value="Genomic_DNA"/>
</dbReference>
<evidence type="ECO:0000259" key="1">
    <source>
        <dbReference type="PROSITE" id="PS50206"/>
    </source>
</evidence>
<dbReference type="InterPro" id="IPR036873">
    <property type="entry name" value="Rhodanese-like_dom_sf"/>
</dbReference>
<dbReference type="PROSITE" id="PS50206">
    <property type="entry name" value="RHODANESE_3"/>
    <property type="match status" value="1"/>
</dbReference>
<dbReference type="CDD" id="cd00158">
    <property type="entry name" value="RHOD"/>
    <property type="match status" value="1"/>
</dbReference>
<proteinExistence type="predicted"/>
<dbReference type="Pfam" id="PF00581">
    <property type="entry name" value="Rhodanese"/>
    <property type="match status" value="1"/>
</dbReference>
<dbReference type="SUPFAM" id="SSF52821">
    <property type="entry name" value="Rhodanese/Cell cycle control phosphatase"/>
    <property type="match status" value="1"/>
</dbReference>
<dbReference type="RefSeq" id="WP_099577611.1">
    <property type="nucleotide sequence ID" value="NZ_MJBI02000001.1"/>
</dbReference>
<feature type="domain" description="Rhodanese" evidence="1">
    <location>
        <begin position="16"/>
        <end position="99"/>
    </location>
</feature>
<dbReference type="AlphaFoldDB" id="A0A2G5NRY4"/>
<organism evidence="2 3">
    <name type="scientific">Macrococcoides goetzii</name>
    <dbReference type="NCBI Taxonomy" id="1891097"/>
    <lineage>
        <taxon>Bacteria</taxon>
        <taxon>Bacillati</taxon>
        <taxon>Bacillota</taxon>
        <taxon>Bacilli</taxon>
        <taxon>Bacillales</taxon>
        <taxon>Staphylococcaceae</taxon>
        <taxon>Macrococcoides</taxon>
    </lineage>
</organism>
<sequence length="102" mass="11211">MTKTITLDAIQDTINTGTDAVILDVRELDEFVAGHIPEATHLPLSEIETQSVALAKDVEYIIICKKGGRAMKAGQYLEEKGYNVTVAEQGMDDWTGEVKIED</sequence>
<dbReference type="Gene3D" id="3.40.250.10">
    <property type="entry name" value="Rhodanese-like domain"/>
    <property type="match status" value="1"/>
</dbReference>
<dbReference type="SMART" id="SM00450">
    <property type="entry name" value="RHOD"/>
    <property type="match status" value="1"/>
</dbReference>
<comment type="caution">
    <text evidence="2">The sequence shown here is derived from an EMBL/GenBank/DDBJ whole genome shotgun (WGS) entry which is preliminary data.</text>
</comment>
<dbReference type="PANTHER" id="PTHR43031:SF17">
    <property type="entry name" value="SULFURTRANSFERASE YTWF-RELATED"/>
    <property type="match status" value="1"/>
</dbReference>
<dbReference type="Proteomes" id="UP000229523">
    <property type="component" value="Unassembled WGS sequence"/>
</dbReference>
<evidence type="ECO:0000313" key="3">
    <source>
        <dbReference type="Proteomes" id="UP000229523"/>
    </source>
</evidence>